<evidence type="ECO:0000313" key="1">
    <source>
        <dbReference type="EMBL" id="KXB06731.1"/>
    </source>
</evidence>
<reference evidence="1 2" key="1">
    <citation type="journal article" date="2016" name="Sci. Rep.">
        <title>Metabolic traits of an uncultured archaeal lineage -MSBL1- from brine pools of the Red Sea.</title>
        <authorList>
            <person name="Mwirichia R."/>
            <person name="Alam I."/>
            <person name="Rashid M."/>
            <person name="Vinu M."/>
            <person name="Ba-Alawi W."/>
            <person name="Anthony Kamau A."/>
            <person name="Kamanda Ngugi D."/>
            <person name="Goker M."/>
            <person name="Klenk H.P."/>
            <person name="Bajic V."/>
            <person name="Stingl U."/>
        </authorList>
    </citation>
    <scope>NUCLEOTIDE SEQUENCE [LARGE SCALE GENOMIC DNA]</scope>
    <source>
        <strain evidence="1">SCGC-AAA382C18</strain>
    </source>
</reference>
<protein>
    <recommendedName>
        <fullName evidence="3">MAGE domain-containing protein</fullName>
    </recommendedName>
</protein>
<dbReference type="AlphaFoldDB" id="A0A133VJX6"/>
<gene>
    <name evidence="1" type="ORF">AKJ52_01695</name>
</gene>
<keyword evidence="2" id="KW-1185">Reference proteome</keyword>
<dbReference type="EMBL" id="LHYF01000026">
    <property type="protein sequence ID" value="KXB06731.1"/>
    <property type="molecule type" value="Genomic_DNA"/>
</dbReference>
<name>A0A133VJX6_9EURY</name>
<evidence type="ECO:0000313" key="2">
    <source>
        <dbReference type="Proteomes" id="UP000070404"/>
    </source>
</evidence>
<sequence length="183" mass="21505">MNDEEERAEKIRDKMERAAQLILFKRHREPGAKSWELKKVLGKKYPEIVDMLDQEIQKIGLTIKKIGEEEEGPTRYYATMKGHPRLSDRTFGWRIDDMASLTIALSYIQAKRGKAPVDEVEELLKEKLPKWRVDRNLNKFTKMGYLSEDDGMLSMDWRAKAEIDKKEMLEGLLEKEVEESEEE</sequence>
<dbReference type="Proteomes" id="UP000070404">
    <property type="component" value="Unassembled WGS sequence"/>
</dbReference>
<organism evidence="1 2">
    <name type="scientific">candidate division MSBL1 archaeon SCGC-AAA382C18</name>
    <dbReference type="NCBI Taxonomy" id="1698281"/>
    <lineage>
        <taxon>Archaea</taxon>
        <taxon>Methanobacteriati</taxon>
        <taxon>Methanobacteriota</taxon>
        <taxon>candidate division MSBL1</taxon>
    </lineage>
</organism>
<proteinExistence type="predicted"/>
<accession>A0A133VJX6</accession>
<comment type="caution">
    <text evidence="1">The sequence shown here is derived from an EMBL/GenBank/DDBJ whole genome shotgun (WGS) entry which is preliminary data.</text>
</comment>
<evidence type="ECO:0008006" key="3">
    <source>
        <dbReference type="Google" id="ProtNLM"/>
    </source>
</evidence>